<reference evidence="1 2" key="1">
    <citation type="journal article" date="2022" name="Hortic Res">
        <title>A haplotype resolved chromosomal level avocado genome allows analysis of novel avocado genes.</title>
        <authorList>
            <person name="Nath O."/>
            <person name="Fletcher S.J."/>
            <person name="Hayward A."/>
            <person name="Shaw L.M."/>
            <person name="Masouleh A.K."/>
            <person name="Furtado A."/>
            <person name="Henry R.J."/>
            <person name="Mitter N."/>
        </authorList>
    </citation>
    <scope>NUCLEOTIDE SEQUENCE [LARGE SCALE GENOMIC DNA]</scope>
    <source>
        <strain evidence="2">cv. Hass</strain>
    </source>
</reference>
<dbReference type="Proteomes" id="UP001234297">
    <property type="component" value="Chromosome 3"/>
</dbReference>
<keyword evidence="2" id="KW-1185">Reference proteome</keyword>
<name>A0ACC2LNB4_PERAE</name>
<protein>
    <submittedName>
        <fullName evidence="1">Uncharacterized protein</fullName>
    </submittedName>
</protein>
<comment type="caution">
    <text evidence="1">The sequence shown here is derived from an EMBL/GenBank/DDBJ whole genome shotgun (WGS) entry which is preliminary data.</text>
</comment>
<proteinExistence type="predicted"/>
<sequence length="407" mass="42631">MEPPHEKASILEKSKSSSSSSSNEDIIELDASKSVADTSNHGGPQLASGVDLGAGKLEKSSSSNEDFTELDASKSVADTSSHGGSQLASGVDLGAGKLEKSNFSSSSSSNEDFTELDASKSVADTSNGGSQLDSGVDLVAGKLERSNSSSSDEDFIEFDESQFVADTSNHGGSQLASGADLGDGSPFSPNAVTKTQSPPNQVTGKSDEPDPQRIPSSVFARKTSTSPMEWSMASNESLFSIHVGNSSFSKDDGFLYRSSEFSNLSSPIELFSPSPTTEESRTSNFGEGLQSPGATEAANAETMKEVLRAVADEHVQAGAERNNVDHVSVSFSQRSESTASAKSFAFPILAEGKSGSVKENPEQPLQPPPQQQLESQQQESQQQASEAAPNAAETKLFPCFSCCPFCC</sequence>
<organism evidence="1 2">
    <name type="scientific">Persea americana</name>
    <name type="common">Avocado</name>
    <dbReference type="NCBI Taxonomy" id="3435"/>
    <lineage>
        <taxon>Eukaryota</taxon>
        <taxon>Viridiplantae</taxon>
        <taxon>Streptophyta</taxon>
        <taxon>Embryophyta</taxon>
        <taxon>Tracheophyta</taxon>
        <taxon>Spermatophyta</taxon>
        <taxon>Magnoliopsida</taxon>
        <taxon>Magnoliidae</taxon>
        <taxon>Laurales</taxon>
        <taxon>Lauraceae</taxon>
        <taxon>Persea</taxon>
    </lineage>
</organism>
<gene>
    <name evidence="1" type="ORF">MRB53_009137</name>
</gene>
<accession>A0ACC2LNB4</accession>
<dbReference type="EMBL" id="CM056811">
    <property type="protein sequence ID" value="KAJ8634870.1"/>
    <property type="molecule type" value="Genomic_DNA"/>
</dbReference>
<evidence type="ECO:0000313" key="1">
    <source>
        <dbReference type="EMBL" id="KAJ8634870.1"/>
    </source>
</evidence>
<evidence type="ECO:0000313" key="2">
    <source>
        <dbReference type="Proteomes" id="UP001234297"/>
    </source>
</evidence>